<reference evidence="2" key="1">
    <citation type="journal article" date="2019" name="bioRxiv">
        <title>The Genome of the Zebra Mussel, Dreissena polymorpha: A Resource for Invasive Species Research.</title>
        <authorList>
            <person name="McCartney M.A."/>
            <person name="Auch B."/>
            <person name="Kono T."/>
            <person name="Mallez S."/>
            <person name="Zhang Y."/>
            <person name="Obille A."/>
            <person name="Becker A."/>
            <person name="Abrahante J.E."/>
            <person name="Garbe J."/>
            <person name="Badalamenti J.P."/>
            <person name="Herman A."/>
            <person name="Mangelson H."/>
            <person name="Liachko I."/>
            <person name="Sullivan S."/>
            <person name="Sone E.D."/>
            <person name="Koren S."/>
            <person name="Silverstein K.A.T."/>
            <person name="Beckman K.B."/>
            <person name="Gohl D.M."/>
        </authorList>
    </citation>
    <scope>NUCLEOTIDE SEQUENCE</scope>
    <source>
        <strain evidence="2">Duluth1</strain>
        <tissue evidence="2">Whole animal</tissue>
    </source>
</reference>
<protein>
    <submittedName>
        <fullName evidence="2">Uncharacterized protein</fullName>
    </submittedName>
</protein>
<evidence type="ECO:0000313" key="2">
    <source>
        <dbReference type="EMBL" id="KAH3776961.1"/>
    </source>
</evidence>
<feature type="chain" id="PRO_5039632486" evidence="1">
    <location>
        <begin position="19"/>
        <end position="505"/>
    </location>
</feature>
<gene>
    <name evidence="2" type="ORF">DPMN_178395</name>
</gene>
<feature type="signal peptide" evidence="1">
    <location>
        <begin position="1"/>
        <end position="18"/>
    </location>
</feature>
<organism evidence="2 3">
    <name type="scientific">Dreissena polymorpha</name>
    <name type="common">Zebra mussel</name>
    <name type="synonym">Mytilus polymorpha</name>
    <dbReference type="NCBI Taxonomy" id="45954"/>
    <lineage>
        <taxon>Eukaryota</taxon>
        <taxon>Metazoa</taxon>
        <taxon>Spiralia</taxon>
        <taxon>Lophotrochozoa</taxon>
        <taxon>Mollusca</taxon>
        <taxon>Bivalvia</taxon>
        <taxon>Autobranchia</taxon>
        <taxon>Heteroconchia</taxon>
        <taxon>Euheterodonta</taxon>
        <taxon>Imparidentia</taxon>
        <taxon>Neoheterodontei</taxon>
        <taxon>Myida</taxon>
        <taxon>Dreissenoidea</taxon>
        <taxon>Dreissenidae</taxon>
        <taxon>Dreissena</taxon>
    </lineage>
</organism>
<dbReference type="AlphaFoldDB" id="A0A9D4IIM7"/>
<keyword evidence="1" id="KW-0732">Signal</keyword>
<dbReference type="EMBL" id="JAIWYP010000009">
    <property type="protein sequence ID" value="KAH3776961.1"/>
    <property type="molecule type" value="Genomic_DNA"/>
</dbReference>
<dbReference type="Proteomes" id="UP000828390">
    <property type="component" value="Unassembled WGS sequence"/>
</dbReference>
<reference evidence="2" key="2">
    <citation type="submission" date="2020-11" db="EMBL/GenBank/DDBJ databases">
        <authorList>
            <person name="McCartney M.A."/>
            <person name="Auch B."/>
            <person name="Kono T."/>
            <person name="Mallez S."/>
            <person name="Becker A."/>
            <person name="Gohl D.M."/>
            <person name="Silverstein K.A.T."/>
            <person name="Koren S."/>
            <person name="Bechman K.B."/>
            <person name="Herman A."/>
            <person name="Abrahante J.E."/>
            <person name="Garbe J."/>
        </authorList>
    </citation>
    <scope>NUCLEOTIDE SEQUENCE</scope>
    <source>
        <strain evidence="2">Duluth1</strain>
        <tissue evidence="2">Whole animal</tissue>
    </source>
</reference>
<keyword evidence="3" id="KW-1185">Reference proteome</keyword>
<accession>A0A9D4IIM7</accession>
<proteinExistence type="predicted"/>
<evidence type="ECO:0000313" key="3">
    <source>
        <dbReference type="Proteomes" id="UP000828390"/>
    </source>
</evidence>
<name>A0A9D4IIM7_DREPO</name>
<evidence type="ECO:0000256" key="1">
    <source>
        <dbReference type="SAM" id="SignalP"/>
    </source>
</evidence>
<sequence length="505" mass="55551">MDIWRICLLLCISGSVSGTTKQVFEVFNRLAGIGCLAIDDTIPDNIVITNHVENAHGAQGVNSCDTLFSVKDIPVLIFGRIYNTIVRWDPLKGVFNFKTKLHDVPEEQSNNTVLLILQKVNSFALNFKSCKVGDHREYRIHLQVEFSSGTTINIDAGVSENYAFADASISVLGVYTASAGVKINWNKWSSLALEGNLRVVAVGKDRGYISSLGNVARLIGNGPTEIIIGLQNTLKSANRCLKRGQEYLLEKQLAVKSAHSYFDAGVAKLGAAKQYFEEKNRDLQNKRTLLKTYQANTDAICDIQRCQLICIPRLKRDTCYTFGFFHPCLRKTGCMLEIDHPVCFVNNFVCKTMQGAAYEALEVAQGAVRLAETVVEGAQIALTAAQVVVNESRVSVDSAVAVLNIIEKGIGTVMYVIEKAANGLEAVEYLVNHGVNLTTSIIEVVSDSVIDVRDCGVTEFAYLSTDILESGIEIVCEVNFRGRGYKSVSRRLRLCDMFSPSKCNN</sequence>
<comment type="caution">
    <text evidence="2">The sequence shown here is derived from an EMBL/GenBank/DDBJ whole genome shotgun (WGS) entry which is preliminary data.</text>
</comment>